<dbReference type="AlphaFoldDB" id="A0A024VBL5"/>
<feature type="compositionally biased region" description="Basic and acidic residues" evidence="1">
    <location>
        <begin position="507"/>
        <end position="520"/>
    </location>
</feature>
<feature type="region of interest" description="Disordered" evidence="1">
    <location>
        <begin position="496"/>
        <end position="520"/>
    </location>
</feature>
<name>A0A024VBL5_PLAFA</name>
<protein>
    <submittedName>
        <fullName evidence="2">Uncharacterized protein</fullName>
    </submittedName>
</protein>
<dbReference type="EMBL" id="KI925041">
    <property type="protein sequence ID" value="ETW19972.1"/>
    <property type="molecule type" value="Genomic_DNA"/>
</dbReference>
<dbReference type="Proteomes" id="UP000030690">
    <property type="component" value="Unassembled WGS sequence"/>
</dbReference>
<reference evidence="2 3" key="1">
    <citation type="submission" date="2013-02" db="EMBL/GenBank/DDBJ databases">
        <title>The Genome Annotation of Plasmodium falciparum Vietnam Oak-Knoll (FVO).</title>
        <authorList>
            <consortium name="The Broad Institute Genome Sequencing Platform"/>
            <consortium name="The Broad Institute Genome Sequencing Center for Infectious Disease"/>
            <person name="Neafsey D."/>
            <person name="Hoffman S."/>
            <person name="Volkman S."/>
            <person name="Rosenthal P."/>
            <person name="Walker B."/>
            <person name="Young S.K."/>
            <person name="Zeng Q."/>
            <person name="Gargeya S."/>
            <person name="Fitzgerald M."/>
            <person name="Haas B."/>
            <person name="Abouelleil A."/>
            <person name="Allen A.W."/>
            <person name="Alvarado L."/>
            <person name="Arachchi H.M."/>
            <person name="Berlin A.M."/>
            <person name="Chapman S.B."/>
            <person name="Gainer-Dewar J."/>
            <person name="Goldberg J."/>
            <person name="Griggs A."/>
            <person name="Gujja S."/>
            <person name="Hansen M."/>
            <person name="Howarth C."/>
            <person name="Imamovic A."/>
            <person name="Ireland A."/>
            <person name="Larimer J."/>
            <person name="McCowan C."/>
            <person name="Murphy C."/>
            <person name="Pearson M."/>
            <person name="Poon T.W."/>
            <person name="Priest M."/>
            <person name="Roberts A."/>
            <person name="Saif S."/>
            <person name="Shea T."/>
            <person name="Sisk P."/>
            <person name="Sykes S."/>
            <person name="Wortman J."/>
            <person name="Nusbaum C."/>
            <person name="Birren B."/>
        </authorList>
    </citation>
    <scope>NUCLEOTIDE SEQUENCE [LARGE SCALE GENOMIC DNA]</scope>
    <source>
        <strain evidence="3">Vietnam Oak-Knoll (FVO)</strain>
    </source>
</reference>
<feature type="region of interest" description="Disordered" evidence="1">
    <location>
        <begin position="184"/>
        <end position="216"/>
    </location>
</feature>
<feature type="compositionally biased region" description="Low complexity" evidence="1">
    <location>
        <begin position="194"/>
        <end position="205"/>
    </location>
</feature>
<proteinExistence type="predicted"/>
<evidence type="ECO:0000313" key="2">
    <source>
        <dbReference type="EMBL" id="ETW19972.1"/>
    </source>
</evidence>
<reference evidence="2 3" key="2">
    <citation type="submission" date="2013-02" db="EMBL/GenBank/DDBJ databases">
        <title>The Genome Sequence of Plasmodium falciparum Vietnam Oak-Knoll (FVO).</title>
        <authorList>
            <consortium name="The Broad Institute Genome Sequencing Platform"/>
            <consortium name="The Broad Institute Genome Sequencing Center for Infectious Disease"/>
            <person name="Neafsey D."/>
            <person name="Cheeseman I."/>
            <person name="Volkman S."/>
            <person name="Adams J."/>
            <person name="Walker B."/>
            <person name="Young S.K."/>
            <person name="Zeng Q."/>
            <person name="Gargeya S."/>
            <person name="Fitzgerald M."/>
            <person name="Haas B."/>
            <person name="Abouelleil A."/>
            <person name="Alvarado L."/>
            <person name="Arachchi H.M."/>
            <person name="Berlin A.M."/>
            <person name="Chapman S.B."/>
            <person name="Dewar J."/>
            <person name="Goldberg J."/>
            <person name="Griggs A."/>
            <person name="Gujja S."/>
            <person name="Hansen M."/>
            <person name="Howarth C."/>
            <person name="Imamovic A."/>
            <person name="Larimer J."/>
            <person name="McCowan C."/>
            <person name="Murphy C."/>
            <person name="Neiman D."/>
            <person name="Pearson M."/>
            <person name="Priest M."/>
            <person name="Roberts A."/>
            <person name="Saif S."/>
            <person name="Shea T."/>
            <person name="Sisk P."/>
            <person name="Sykes S."/>
            <person name="Wortman J."/>
            <person name="Nusbaum C."/>
            <person name="Birren B."/>
        </authorList>
    </citation>
    <scope>NUCLEOTIDE SEQUENCE [LARGE SCALE GENOMIC DNA]</scope>
    <source>
        <strain evidence="3">Vietnam Oak-Knoll (FVO)</strain>
    </source>
</reference>
<feature type="non-terminal residue" evidence="2">
    <location>
        <position position="828"/>
    </location>
</feature>
<evidence type="ECO:0000256" key="1">
    <source>
        <dbReference type="SAM" id="MobiDB-lite"/>
    </source>
</evidence>
<accession>A0A024VBL5</accession>
<organism evidence="2 3">
    <name type="scientific">Plasmodium falciparum Vietnam Oak-Knoll</name>
    <name type="common">FVO</name>
    <dbReference type="NCBI Taxonomy" id="1036723"/>
    <lineage>
        <taxon>Eukaryota</taxon>
        <taxon>Sar</taxon>
        <taxon>Alveolata</taxon>
        <taxon>Apicomplexa</taxon>
        <taxon>Aconoidasida</taxon>
        <taxon>Haemosporida</taxon>
        <taxon>Plasmodiidae</taxon>
        <taxon>Plasmodium</taxon>
        <taxon>Plasmodium (Laverania)</taxon>
    </lineage>
</organism>
<sequence>MEERKRKKEQERKRKKKENLKENKRNVCLSIIFSININHKEKKNEHLFYLESEVNNFNIMLGKCYSFNEIYDKLKLFKGKTNMKSSINDSIIFDLNYMNRNIDYIKSRSSFYTIRNNNDNINNINNININSINNNNDKEQLKKELEYLFYDNSNFYDIYYNEMKQTERLKIMLCNKKLKKERKNEIKKDKKKMCINNKNDYNNKSYDNDNEKKRTRKKKYINIKNKKNKKDIVNKNMFYRNNLIYNTNEEFNESNRHSIYYSNGKNINSSNILFLLTYKTKVLYEDKYNIFLNENNNIFMPNIKEENEWFLNMNNIYFMIKSREVKKSYKIIFKELLINITIDNIKELYKLYNNFRYNIYFASFYKNYFSFFKNIYIHPFKNKNQSLLKKSSEKLEIQNIYLRNMHKFKMLKNHIIYNKLKQMSKNKIYRINKNKYIYQQEIEGNKKFSFQMNKNKYIHKNNNCDIYYSDNENDNLDIISSNQNDRHYKYVNRNKMKKRRNVQNNKIGKDKKNKSKDTEREKLIYSIKNTEKLENIESQKCTNKDNKILYTSFSNKNEIFNVQDKYTYKERKHIKDISKKGNEKMKGNLYNLIKGKTIYEHNWEENQYNYNNINTLYYARRRFLISNMNIYKKMVDSYIKIQPLINLENTNRKYFEIIYNIKEKYTEIELYKENLYNLYNQIFLIINNINNEKNIICHGLIFLKLLNCFYPYNNNYIRNLLYYLFVFSKYNKFAYYLCNIKKYFHYNYFLTFTKILHTNDIWNDIHINQKTNNNSKAFYKTSQEYYSLQKDTKHVPIILNTNQRINENISIHKEITENFKKEGMFKEN</sequence>
<gene>
    <name evidence="2" type="ORF">PFFVO_01122</name>
</gene>
<evidence type="ECO:0000313" key="3">
    <source>
        <dbReference type="Proteomes" id="UP000030690"/>
    </source>
</evidence>